<protein>
    <submittedName>
        <fullName evidence="7">Uncharacterized protein</fullName>
    </submittedName>
</protein>
<feature type="compositionally biased region" description="Basic residues" evidence="4">
    <location>
        <begin position="594"/>
        <end position="604"/>
    </location>
</feature>
<dbReference type="GO" id="GO:0031417">
    <property type="term" value="C:NatC complex"/>
    <property type="evidence" value="ECO:0000318"/>
    <property type="project" value="GO_Central"/>
</dbReference>
<dbReference type="HOGENOM" id="CLU_011757_1_1_1"/>
<dbReference type="Proteomes" id="UP000001514">
    <property type="component" value="Unassembled WGS sequence"/>
</dbReference>
<comment type="similarity">
    <text evidence="2">Belongs to the MAK10 family.</text>
</comment>
<evidence type="ECO:0000256" key="1">
    <source>
        <dbReference type="ARBA" id="ARBA00004496"/>
    </source>
</evidence>
<dbReference type="InterPro" id="IPR057983">
    <property type="entry name" value="NAA35-like_N"/>
</dbReference>
<dbReference type="PANTHER" id="PTHR21373:SF0">
    <property type="entry name" value="N-ALPHA-ACETYLTRANSFERASE 35, NATC AUXILIARY SUBUNIT"/>
    <property type="match status" value="1"/>
</dbReference>
<dbReference type="STRING" id="88036.D8S8V5"/>
<dbReference type="FunCoup" id="D8S8V5">
    <property type="interactions" value="4384"/>
</dbReference>
<keyword evidence="3" id="KW-0963">Cytoplasm</keyword>
<dbReference type="AlphaFoldDB" id="D8S8V5"/>
<feature type="compositionally biased region" description="Low complexity" evidence="4">
    <location>
        <begin position="253"/>
        <end position="264"/>
    </location>
</feature>
<accession>D8S8V5</accession>
<keyword evidence="8" id="KW-1185">Reference proteome</keyword>
<evidence type="ECO:0000256" key="4">
    <source>
        <dbReference type="SAM" id="MobiDB-lite"/>
    </source>
</evidence>
<sequence>MRETLQFHLCLKVQIVENLLSRLMLSFSGRSMRVETCIAGRCSPLVPLFLSVRSALGFREKVSVDIGNRLPVFSVPNLDQGYGQHGFLIGASMAAAAGDQTLWADATEIISQIMDPKMDGGMDIGGPKSVEDAIASDLAPTDLSIAQIIDIMDHLLSCEATWHRGHSLAQTVFSSIYMLKLVHTSSMPVLHAYCKITRASCNIEEDLFVISFGLPVDHDDADCLAVLNAAEEMCVRSLRSASGKKAASDARSSKSASGKKPASGVVPLQENPELEADYCQSVLSRLRFRKAFSQIHVHMNKPQGKGLETARKHIATALTELSLIQESRAFLSSQHSSQDPNNLSSTTASGRGVVGFFENINRSLLPPTPPRSMKLLPWSEALDYFVRLLNDLDRVCSVPLDMELEELMQLIVDFQKSHPDLVARARMQRLVIQDNKLFGIRPMNDVIYKAAYSRHEAPRDDVLENSFQQAGWLTLTLLKVLCAHPAWQCRKLGKSLDEWSDLFHQVDVLGMSSEEFKKKCEPFTTWIGCQASWIAKQYLMLGFDLGLYSPDDYCMVYRYLDHVLLTYLHYKLAKEKEKDEEQSEEKKPSSLVAAKKKSKKKKPGKNPDPKIILLHCLSDLCKGYIWMLDGLIKDGKIQQRKMEFTTERERYTQRFELLLKLLVPSPLSFARFKETTRLRQYSASDLYQYACKQFMAVEQCLRNLSISRGETPELSHAQSILEIKQLEQVVSRNKVALQIVDRSQPGETLKVSLQFSQHPAFGVIVVKNS</sequence>
<dbReference type="EMBL" id="GL377607">
    <property type="protein sequence ID" value="EFJ19095.1"/>
    <property type="molecule type" value="Genomic_DNA"/>
</dbReference>
<name>D8S8V5_SELML</name>
<evidence type="ECO:0000259" key="6">
    <source>
        <dbReference type="Pfam" id="PF25789"/>
    </source>
</evidence>
<dbReference type="InterPro" id="IPR057982">
    <property type="entry name" value="TPR_NAA35"/>
</dbReference>
<evidence type="ECO:0000259" key="5">
    <source>
        <dbReference type="Pfam" id="PF04112"/>
    </source>
</evidence>
<evidence type="ECO:0000256" key="3">
    <source>
        <dbReference type="ARBA" id="ARBA00022490"/>
    </source>
</evidence>
<dbReference type="Pfam" id="PF25789">
    <property type="entry name" value="TPR_NAA35"/>
    <property type="match status" value="1"/>
</dbReference>
<dbReference type="Gramene" id="EFJ19095">
    <property type="protein sequence ID" value="EFJ19095"/>
    <property type="gene ID" value="SELMODRAFT_444305"/>
</dbReference>
<feature type="domain" description="NAA35-like TPR repeats" evidence="6">
    <location>
        <begin position="395"/>
        <end position="764"/>
    </location>
</feature>
<dbReference type="OMA" id="YSAHEYG"/>
<dbReference type="eggNOG" id="KOG2343">
    <property type="taxonomic scope" value="Eukaryota"/>
</dbReference>
<organism evidence="8">
    <name type="scientific">Selaginella moellendorffii</name>
    <name type="common">Spikemoss</name>
    <dbReference type="NCBI Taxonomy" id="88036"/>
    <lineage>
        <taxon>Eukaryota</taxon>
        <taxon>Viridiplantae</taxon>
        <taxon>Streptophyta</taxon>
        <taxon>Embryophyta</taxon>
        <taxon>Tracheophyta</taxon>
        <taxon>Lycopodiopsida</taxon>
        <taxon>Selaginellales</taxon>
        <taxon>Selaginellaceae</taxon>
        <taxon>Selaginella</taxon>
    </lineage>
</organism>
<comment type="subcellular location">
    <subcellularLocation>
        <location evidence="1">Cytoplasm</location>
    </subcellularLocation>
</comment>
<feature type="domain" description="NAA35-like N-terminal" evidence="5">
    <location>
        <begin position="112"/>
        <end position="187"/>
    </location>
</feature>
<feature type="region of interest" description="Disordered" evidence="4">
    <location>
        <begin position="578"/>
        <end position="606"/>
    </location>
</feature>
<evidence type="ECO:0000313" key="8">
    <source>
        <dbReference type="Proteomes" id="UP000001514"/>
    </source>
</evidence>
<dbReference type="Pfam" id="PF04112">
    <property type="entry name" value="Mak10"/>
    <property type="match status" value="1"/>
</dbReference>
<dbReference type="InterPro" id="IPR007244">
    <property type="entry name" value="Naa35_N"/>
</dbReference>
<proteinExistence type="inferred from homology"/>
<dbReference type="InParanoid" id="D8S8V5"/>
<dbReference type="KEGG" id="smo:SELMODRAFT_444305"/>
<feature type="compositionally biased region" description="Basic and acidic residues" evidence="4">
    <location>
        <begin position="578"/>
        <end position="588"/>
    </location>
</feature>
<evidence type="ECO:0000256" key="2">
    <source>
        <dbReference type="ARBA" id="ARBA00006289"/>
    </source>
</evidence>
<feature type="region of interest" description="Disordered" evidence="4">
    <location>
        <begin position="246"/>
        <end position="267"/>
    </location>
</feature>
<dbReference type="PANTHER" id="PTHR21373">
    <property type="entry name" value="GLUCOSE REPRESSIBLE PROTEIN MAK10"/>
    <property type="match status" value="1"/>
</dbReference>
<evidence type="ECO:0000313" key="7">
    <source>
        <dbReference type="EMBL" id="EFJ19095.1"/>
    </source>
</evidence>
<reference evidence="7 8" key="1">
    <citation type="journal article" date="2011" name="Science">
        <title>The Selaginella genome identifies genetic changes associated with the evolution of vascular plants.</title>
        <authorList>
            <person name="Banks J.A."/>
            <person name="Nishiyama T."/>
            <person name="Hasebe M."/>
            <person name="Bowman J.L."/>
            <person name="Gribskov M."/>
            <person name="dePamphilis C."/>
            <person name="Albert V.A."/>
            <person name="Aono N."/>
            <person name="Aoyama T."/>
            <person name="Ambrose B.A."/>
            <person name="Ashton N.W."/>
            <person name="Axtell M.J."/>
            <person name="Barker E."/>
            <person name="Barker M.S."/>
            <person name="Bennetzen J.L."/>
            <person name="Bonawitz N.D."/>
            <person name="Chapple C."/>
            <person name="Cheng C."/>
            <person name="Correa L.G."/>
            <person name="Dacre M."/>
            <person name="DeBarry J."/>
            <person name="Dreyer I."/>
            <person name="Elias M."/>
            <person name="Engstrom E.M."/>
            <person name="Estelle M."/>
            <person name="Feng L."/>
            <person name="Finet C."/>
            <person name="Floyd S.K."/>
            <person name="Frommer W.B."/>
            <person name="Fujita T."/>
            <person name="Gramzow L."/>
            <person name="Gutensohn M."/>
            <person name="Harholt J."/>
            <person name="Hattori M."/>
            <person name="Heyl A."/>
            <person name="Hirai T."/>
            <person name="Hiwatashi Y."/>
            <person name="Ishikawa M."/>
            <person name="Iwata M."/>
            <person name="Karol K.G."/>
            <person name="Koehler B."/>
            <person name="Kolukisaoglu U."/>
            <person name="Kubo M."/>
            <person name="Kurata T."/>
            <person name="Lalonde S."/>
            <person name="Li K."/>
            <person name="Li Y."/>
            <person name="Litt A."/>
            <person name="Lyons E."/>
            <person name="Manning G."/>
            <person name="Maruyama T."/>
            <person name="Michael T.P."/>
            <person name="Mikami K."/>
            <person name="Miyazaki S."/>
            <person name="Morinaga S."/>
            <person name="Murata T."/>
            <person name="Mueller-Roeber B."/>
            <person name="Nelson D.R."/>
            <person name="Obara M."/>
            <person name="Oguri Y."/>
            <person name="Olmstead R.G."/>
            <person name="Onodera N."/>
            <person name="Petersen B.L."/>
            <person name="Pils B."/>
            <person name="Prigge M."/>
            <person name="Rensing S.A."/>
            <person name="Riano-Pachon D.M."/>
            <person name="Roberts A.W."/>
            <person name="Sato Y."/>
            <person name="Scheller H.V."/>
            <person name="Schulz B."/>
            <person name="Schulz C."/>
            <person name="Shakirov E.V."/>
            <person name="Shibagaki N."/>
            <person name="Shinohara N."/>
            <person name="Shippen D.E."/>
            <person name="Soerensen I."/>
            <person name="Sotooka R."/>
            <person name="Sugimoto N."/>
            <person name="Sugita M."/>
            <person name="Sumikawa N."/>
            <person name="Tanurdzic M."/>
            <person name="Theissen G."/>
            <person name="Ulvskov P."/>
            <person name="Wakazuki S."/>
            <person name="Weng J.K."/>
            <person name="Willats W.W."/>
            <person name="Wipf D."/>
            <person name="Wolf P.G."/>
            <person name="Yang L."/>
            <person name="Zimmer A.D."/>
            <person name="Zhu Q."/>
            <person name="Mitros T."/>
            <person name="Hellsten U."/>
            <person name="Loque D."/>
            <person name="Otillar R."/>
            <person name="Salamov A."/>
            <person name="Schmutz J."/>
            <person name="Shapiro H."/>
            <person name="Lindquist E."/>
            <person name="Lucas S."/>
            <person name="Rokhsar D."/>
            <person name="Grigoriev I.V."/>
        </authorList>
    </citation>
    <scope>NUCLEOTIDE SEQUENCE [LARGE SCALE GENOMIC DNA]</scope>
</reference>
<gene>
    <name evidence="7" type="ORF">SELMODRAFT_444305</name>
</gene>